<comment type="caution">
    <text evidence="2">The sequence shown here is derived from an EMBL/GenBank/DDBJ whole genome shotgun (WGS) entry which is preliminary data.</text>
</comment>
<keyword evidence="3" id="KW-1185">Reference proteome</keyword>
<organism evidence="2 3">
    <name type="scientific">Stichopus japonicus</name>
    <name type="common">Sea cucumber</name>
    <dbReference type="NCBI Taxonomy" id="307972"/>
    <lineage>
        <taxon>Eukaryota</taxon>
        <taxon>Metazoa</taxon>
        <taxon>Echinodermata</taxon>
        <taxon>Eleutherozoa</taxon>
        <taxon>Echinozoa</taxon>
        <taxon>Holothuroidea</taxon>
        <taxon>Aspidochirotacea</taxon>
        <taxon>Aspidochirotida</taxon>
        <taxon>Stichopodidae</taxon>
        <taxon>Apostichopus</taxon>
    </lineage>
</organism>
<evidence type="ECO:0000259" key="1">
    <source>
        <dbReference type="PROSITE" id="PS50011"/>
    </source>
</evidence>
<dbReference type="InterPro" id="IPR053215">
    <property type="entry name" value="TKL_Ser/Thr_kinase"/>
</dbReference>
<reference evidence="2 3" key="1">
    <citation type="journal article" date="2017" name="PLoS Biol.">
        <title>The sea cucumber genome provides insights into morphological evolution and visceral regeneration.</title>
        <authorList>
            <person name="Zhang X."/>
            <person name="Sun L."/>
            <person name="Yuan J."/>
            <person name="Sun Y."/>
            <person name="Gao Y."/>
            <person name="Zhang L."/>
            <person name="Li S."/>
            <person name="Dai H."/>
            <person name="Hamel J.F."/>
            <person name="Liu C."/>
            <person name="Yu Y."/>
            <person name="Liu S."/>
            <person name="Lin W."/>
            <person name="Guo K."/>
            <person name="Jin S."/>
            <person name="Xu P."/>
            <person name="Storey K.B."/>
            <person name="Huan P."/>
            <person name="Zhang T."/>
            <person name="Zhou Y."/>
            <person name="Zhang J."/>
            <person name="Lin C."/>
            <person name="Li X."/>
            <person name="Xing L."/>
            <person name="Huo D."/>
            <person name="Sun M."/>
            <person name="Wang L."/>
            <person name="Mercier A."/>
            <person name="Li F."/>
            <person name="Yang H."/>
            <person name="Xiang J."/>
        </authorList>
    </citation>
    <scope>NUCLEOTIDE SEQUENCE [LARGE SCALE GENOMIC DNA]</scope>
    <source>
        <strain evidence="2">Shaxun</strain>
        <tissue evidence="2">Muscle</tissue>
    </source>
</reference>
<feature type="domain" description="Protein kinase" evidence="1">
    <location>
        <begin position="1"/>
        <end position="247"/>
    </location>
</feature>
<dbReference type="Pfam" id="PF00069">
    <property type="entry name" value="Pkinase"/>
    <property type="match status" value="1"/>
</dbReference>
<dbReference type="PROSITE" id="PS50011">
    <property type="entry name" value="PROTEIN_KINASE_DOM"/>
    <property type="match status" value="1"/>
</dbReference>
<dbReference type="InterPro" id="IPR008271">
    <property type="entry name" value="Ser/Thr_kinase_AS"/>
</dbReference>
<dbReference type="InterPro" id="IPR011009">
    <property type="entry name" value="Kinase-like_dom_sf"/>
</dbReference>
<dbReference type="STRING" id="307972.A0A2G8JZ90"/>
<gene>
    <name evidence="2" type="ORF">BSL78_22102</name>
</gene>
<evidence type="ECO:0000313" key="2">
    <source>
        <dbReference type="EMBL" id="PIK41029.1"/>
    </source>
</evidence>
<sequence>MLNLEVFDFKPFNQESKAYSLDGFLSFIDRIDEVPAFASIFPKVAIDIANGLQYLHSIGVTHRDMKPGNVLVSNLHYADKLGQTFVEHFQKEPIVCRLTDFGESRSNMLQTNTILQSKTSNIERVGVSQSTSFDIAQEHFARKCARRQSVAHSTGKETVVEPYLRPENDATNSCTFLSLLIANELVSKNPDENIEWAAVTKDVKDIITNAPAIFNKDRMDRAYSTDEALTVLRNRSYCRIVFILQKR</sequence>
<dbReference type="Gene3D" id="1.10.510.10">
    <property type="entry name" value="Transferase(Phosphotransferase) domain 1"/>
    <property type="match status" value="1"/>
</dbReference>
<proteinExistence type="predicted"/>
<dbReference type="Proteomes" id="UP000230750">
    <property type="component" value="Unassembled WGS sequence"/>
</dbReference>
<dbReference type="EMBL" id="MRZV01001059">
    <property type="protein sequence ID" value="PIK41029.1"/>
    <property type="molecule type" value="Genomic_DNA"/>
</dbReference>
<dbReference type="GO" id="GO:0004672">
    <property type="term" value="F:protein kinase activity"/>
    <property type="evidence" value="ECO:0007669"/>
    <property type="project" value="InterPro"/>
</dbReference>
<dbReference type="OrthoDB" id="5989081at2759"/>
<evidence type="ECO:0000313" key="3">
    <source>
        <dbReference type="Proteomes" id="UP000230750"/>
    </source>
</evidence>
<dbReference type="SUPFAM" id="SSF56112">
    <property type="entry name" value="Protein kinase-like (PK-like)"/>
    <property type="match status" value="1"/>
</dbReference>
<dbReference type="GO" id="GO:0005524">
    <property type="term" value="F:ATP binding"/>
    <property type="evidence" value="ECO:0007669"/>
    <property type="project" value="InterPro"/>
</dbReference>
<dbReference type="PROSITE" id="PS00108">
    <property type="entry name" value="PROTEIN_KINASE_ST"/>
    <property type="match status" value="1"/>
</dbReference>
<name>A0A2G8JZ90_STIJA</name>
<protein>
    <recommendedName>
        <fullName evidence="1">Protein kinase domain-containing protein</fullName>
    </recommendedName>
</protein>
<dbReference type="PANTHER" id="PTHR45756">
    <property type="entry name" value="PALMITOYLTRANSFERASE"/>
    <property type="match status" value="1"/>
</dbReference>
<dbReference type="InterPro" id="IPR000719">
    <property type="entry name" value="Prot_kinase_dom"/>
</dbReference>
<dbReference type="AlphaFoldDB" id="A0A2G8JZ90"/>
<accession>A0A2G8JZ90</accession>
<dbReference type="PANTHER" id="PTHR45756:SF1">
    <property type="entry name" value="PROTEIN KINASE DOMAIN CONTAINING PROTEIN"/>
    <property type="match status" value="1"/>
</dbReference>